<dbReference type="PROSITE" id="PS51257">
    <property type="entry name" value="PROKAR_LIPOPROTEIN"/>
    <property type="match status" value="1"/>
</dbReference>
<keyword evidence="1" id="KW-0449">Lipoprotein</keyword>
<accession>A0ABM6V0I1</accession>
<evidence type="ECO:0000313" key="1">
    <source>
        <dbReference type="EMBL" id="AVX40731.1"/>
    </source>
</evidence>
<proteinExistence type="predicted"/>
<protein>
    <submittedName>
        <fullName evidence="1">Entry exclusion lipoprotein TrbK</fullName>
    </submittedName>
</protein>
<keyword evidence="2" id="KW-1185">Reference proteome</keyword>
<dbReference type="EMBL" id="CP028489">
    <property type="protein sequence ID" value="AVX40731.1"/>
    <property type="molecule type" value="Genomic_DNA"/>
</dbReference>
<dbReference type="InterPro" id="IPR027584">
    <property type="entry name" value="TrbK_RP4"/>
</dbReference>
<evidence type="ECO:0000313" key="2">
    <source>
        <dbReference type="Proteomes" id="UP000240908"/>
    </source>
</evidence>
<dbReference type="NCBIfam" id="TIGR04359">
    <property type="entry name" value="TrbK_RP4"/>
    <property type="match status" value="1"/>
</dbReference>
<geneLocation type="plasmid" evidence="1 2">
    <name>unnamed2</name>
</geneLocation>
<organism evidence="1 2">
    <name type="scientific">Yersinia massiliensis</name>
    <dbReference type="NCBI Taxonomy" id="419257"/>
    <lineage>
        <taxon>Bacteria</taxon>
        <taxon>Pseudomonadati</taxon>
        <taxon>Pseudomonadota</taxon>
        <taxon>Gammaproteobacteria</taxon>
        <taxon>Enterobacterales</taxon>
        <taxon>Yersiniaceae</taxon>
        <taxon>Yersinia</taxon>
    </lineage>
</organism>
<gene>
    <name evidence="1" type="primary">trbK</name>
    <name evidence="1" type="ORF">DA391_23955</name>
</gene>
<dbReference type="Proteomes" id="UP000240908">
    <property type="component" value="Plasmid unnamed2"/>
</dbReference>
<keyword evidence="1" id="KW-0614">Plasmid</keyword>
<reference evidence="2" key="1">
    <citation type="journal article" date="2018" name="Genome Announc.">
        <title>First complete genome sequence of Yersinia massiliensis.</title>
        <authorList>
            <person name="Thomas M.C."/>
            <person name="Arling V."/>
            <person name="Goji N."/>
            <person name="Janzen T.W."/>
            <person name="Duceppe M.-O."/>
            <person name="Mathews A."/>
            <person name="Carrillo C."/>
            <person name="Amoako K."/>
        </authorList>
    </citation>
    <scope>NUCLEOTIDE SEQUENCE [LARGE SCALE GENOMIC DNA]</scope>
    <source>
        <strain evidence="2">GTA</strain>
        <plasmid evidence="2">unnamed2</plasmid>
    </source>
</reference>
<name>A0ABM6V0I1_9GAMM</name>
<sequence>MVIIGDRMKMKKHLFLALTISVVGFLVGCDNPTVATEKQPCENKNELTKAEQQAIASDCFRTGNFEKSPDKKW</sequence>